<dbReference type="EMBL" id="VUJX02000005">
    <property type="protein sequence ID" value="KAL0936272.1"/>
    <property type="molecule type" value="Genomic_DNA"/>
</dbReference>
<gene>
    <name evidence="1" type="ORF">CTRU02_208487</name>
</gene>
<sequence length="437" mass="49583">MSIKVKDRSWTHRGARLRGVKSLTSRLGFRFIIFAALVTIYHCLDLHIRYRNSMRAKYSATQFTKNTGYYEADLSRPSWETGRQSEPLERVILLENKKNWKRLGGGREGEVFIYNNSVIKVYDEESSPFRNCMQSISGNPKRWPTEIPASLIMGGHDESLSALNDDSQKDMFVPVKDYFLAASGSLQSPKWHLVTPFYKEGTLSKLAKKLRTSDNPPSYHEIDMMFRPSFESLLSALDHLHQTHNLCHDDIKMDNIFVASEHDPRRWKVGDLGNAREPEHPYHFTPLWTADTPQLRDCRANDALRLVKSYLKFVRIASGNPEDFDVAFFQGVEPVSRLYWTMALDKSFILAEDARQLSRAFPPLRDDDSAWWAGMDSVKVKAAHSGVNALITALVGWNVSLGRAVTEELRVGAKEVLGQMLGLTGIMGVPISPCQTV</sequence>
<name>A0ACC3YZD9_COLTU</name>
<proteinExistence type="predicted"/>
<comment type="caution">
    <text evidence="1">The sequence shown here is derived from an EMBL/GenBank/DDBJ whole genome shotgun (WGS) entry which is preliminary data.</text>
</comment>
<evidence type="ECO:0000313" key="1">
    <source>
        <dbReference type="EMBL" id="KAL0936272.1"/>
    </source>
</evidence>
<keyword evidence="2" id="KW-1185">Reference proteome</keyword>
<reference evidence="1 2" key="1">
    <citation type="journal article" date="2020" name="Phytopathology">
        <title>Genome Sequence Resources of Colletotrichum truncatum, C. plurivorum, C. musicola, and C. sojae: Four Species Pathogenic to Soybean (Glycine max).</title>
        <authorList>
            <person name="Rogerio F."/>
            <person name="Boufleur T.R."/>
            <person name="Ciampi-Guillardi M."/>
            <person name="Sukno S.A."/>
            <person name="Thon M.R."/>
            <person name="Massola Junior N.S."/>
            <person name="Baroncelli R."/>
        </authorList>
    </citation>
    <scope>NUCLEOTIDE SEQUENCE [LARGE SCALE GENOMIC DNA]</scope>
    <source>
        <strain evidence="1 2">CMES1059</strain>
    </source>
</reference>
<evidence type="ECO:0000313" key="2">
    <source>
        <dbReference type="Proteomes" id="UP000805649"/>
    </source>
</evidence>
<accession>A0ACC3YZD9</accession>
<dbReference type="Proteomes" id="UP000805649">
    <property type="component" value="Unassembled WGS sequence"/>
</dbReference>
<protein>
    <submittedName>
        <fullName evidence="1">Uncharacterized protein</fullName>
    </submittedName>
</protein>
<organism evidence="1 2">
    <name type="scientific">Colletotrichum truncatum</name>
    <name type="common">Anthracnose fungus</name>
    <name type="synonym">Colletotrichum capsici</name>
    <dbReference type="NCBI Taxonomy" id="5467"/>
    <lineage>
        <taxon>Eukaryota</taxon>
        <taxon>Fungi</taxon>
        <taxon>Dikarya</taxon>
        <taxon>Ascomycota</taxon>
        <taxon>Pezizomycotina</taxon>
        <taxon>Sordariomycetes</taxon>
        <taxon>Hypocreomycetidae</taxon>
        <taxon>Glomerellales</taxon>
        <taxon>Glomerellaceae</taxon>
        <taxon>Colletotrichum</taxon>
        <taxon>Colletotrichum truncatum species complex</taxon>
    </lineage>
</organism>